<evidence type="ECO:0000313" key="6">
    <source>
        <dbReference type="EMBL" id="STO07155.1"/>
    </source>
</evidence>
<evidence type="ECO:0000259" key="4">
    <source>
        <dbReference type="Pfam" id="PF06429"/>
    </source>
</evidence>
<dbReference type="Pfam" id="PF22692">
    <property type="entry name" value="LlgE_F_G_D1"/>
    <property type="match status" value="1"/>
</dbReference>
<organism evidence="6 7">
    <name type="scientific">Exiguobacterium aurantiacum</name>
    <dbReference type="NCBI Taxonomy" id="33987"/>
    <lineage>
        <taxon>Bacteria</taxon>
        <taxon>Bacillati</taxon>
        <taxon>Bacillota</taxon>
        <taxon>Bacilli</taxon>
        <taxon>Bacillales</taxon>
        <taxon>Bacillales Family XII. Incertae Sedis</taxon>
        <taxon>Exiguobacterium</taxon>
    </lineage>
</organism>
<reference evidence="6 7" key="1">
    <citation type="submission" date="2018-06" db="EMBL/GenBank/DDBJ databases">
        <authorList>
            <consortium name="Pathogen Informatics"/>
            <person name="Doyle S."/>
        </authorList>
    </citation>
    <scope>NUCLEOTIDE SEQUENCE [LARGE SCALE GENOMIC DNA]</scope>
    <source>
        <strain evidence="6 7">NCTC13163</strain>
    </source>
</reference>
<feature type="domain" description="Flagellar basal-body/hook protein C-terminal" evidence="4">
    <location>
        <begin position="214"/>
        <end position="256"/>
    </location>
</feature>
<evidence type="ECO:0000256" key="1">
    <source>
        <dbReference type="ARBA" id="ARBA00009677"/>
    </source>
</evidence>
<keyword evidence="2" id="KW-0975">Bacterial flagellum</keyword>
<sequence length="260" mass="28512">MQSIYNSVNSLTQLQRQLDVTGHNIANVDTVGFKRQQGHFASLLSQAYDNQPRPEFEVGRDTPNGIRIGVGGHVADISQQFNIGQIRATERGLDVFLKASRQFFVVETPDGVGVTRNGNMQLSVGAETTLVDVTGNALLGADGNRITMPNEATNHRVRQDGVVVANVNGVEQEFGRLDIVEVRNTSELRPMGNNVYSADFQTEVDRPLGNLLIEGTLESSNVDLTKEMTDMTITQRAYQMNSRALSMGDQMMGLVTSLRP</sequence>
<dbReference type="SUPFAM" id="SSF117143">
    <property type="entry name" value="Flagellar hook protein flgE"/>
    <property type="match status" value="1"/>
</dbReference>
<dbReference type="GO" id="GO:0071978">
    <property type="term" value="P:bacterial-type flagellum-dependent swarming motility"/>
    <property type="evidence" value="ECO:0007669"/>
    <property type="project" value="TreeGrafter"/>
</dbReference>
<feature type="domain" description="Flagellar basal body rod protein N-terminal" evidence="3">
    <location>
        <begin position="4"/>
        <end position="34"/>
    </location>
</feature>
<dbReference type="Pfam" id="PF00460">
    <property type="entry name" value="Flg_bb_rod"/>
    <property type="match status" value="1"/>
</dbReference>
<evidence type="ECO:0000313" key="7">
    <source>
        <dbReference type="Proteomes" id="UP000254060"/>
    </source>
</evidence>
<dbReference type="RefSeq" id="WP_029334278.1">
    <property type="nucleotide sequence ID" value="NZ_UGGP01000001.1"/>
</dbReference>
<dbReference type="OrthoDB" id="9804559at2"/>
<dbReference type="GO" id="GO:0009425">
    <property type="term" value="C:bacterial-type flagellum basal body"/>
    <property type="evidence" value="ECO:0007669"/>
    <property type="project" value="UniProtKB-SubCell"/>
</dbReference>
<comment type="similarity">
    <text evidence="1 2">Belongs to the flagella basal body rod proteins family.</text>
</comment>
<dbReference type="InterPro" id="IPR053967">
    <property type="entry name" value="LlgE_F_G-like_D1"/>
</dbReference>
<proteinExistence type="inferred from homology"/>
<accession>A0A377FRR5</accession>
<comment type="subcellular location">
    <subcellularLocation>
        <location evidence="2">Bacterial flagellum basal body</location>
    </subcellularLocation>
</comment>
<evidence type="ECO:0000259" key="5">
    <source>
        <dbReference type="Pfam" id="PF22692"/>
    </source>
</evidence>
<evidence type="ECO:0000259" key="3">
    <source>
        <dbReference type="Pfam" id="PF00460"/>
    </source>
</evidence>
<dbReference type="NCBIfam" id="TIGR03506">
    <property type="entry name" value="FlgEFG_subfam"/>
    <property type="match status" value="1"/>
</dbReference>
<dbReference type="PANTHER" id="PTHR30435:SF19">
    <property type="entry name" value="FLAGELLAR BASAL-BODY ROD PROTEIN FLGG"/>
    <property type="match status" value="1"/>
</dbReference>
<dbReference type="Proteomes" id="UP000254060">
    <property type="component" value="Unassembled WGS sequence"/>
</dbReference>
<feature type="domain" description="Flagellar hook protein FlgE/F/G-like D1" evidence="5">
    <location>
        <begin position="103"/>
        <end position="165"/>
    </location>
</feature>
<dbReference type="InterPro" id="IPR020013">
    <property type="entry name" value="Flagellar_FlgE/F/G"/>
</dbReference>
<evidence type="ECO:0000256" key="2">
    <source>
        <dbReference type="RuleBase" id="RU362116"/>
    </source>
</evidence>
<dbReference type="AlphaFoldDB" id="A0A377FRR5"/>
<dbReference type="InterPro" id="IPR001444">
    <property type="entry name" value="Flag_bb_rod_N"/>
</dbReference>
<dbReference type="PANTHER" id="PTHR30435">
    <property type="entry name" value="FLAGELLAR PROTEIN"/>
    <property type="match status" value="1"/>
</dbReference>
<gene>
    <name evidence="6" type="primary">flgG_2</name>
    <name evidence="6" type="ORF">NCTC13163_00500</name>
</gene>
<dbReference type="Pfam" id="PF06429">
    <property type="entry name" value="Flg_bbr_C"/>
    <property type="match status" value="1"/>
</dbReference>
<dbReference type="InterPro" id="IPR010930">
    <property type="entry name" value="Flg_bb/hook_C_dom"/>
</dbReference>
<dbReference type="InterPro" id="IPR037925">
    <property type="entry name" value="FlgE/F/G-like"/>
</dbReference>
<dbReference type="STRING" id="1397694.GCA_000702585_01016"/>
<name>A0A377FRR5_9BACL</name>
<protein>
    <submittedName>
        <fullName evidence="6">Distal rod protein</fullName>
    </submittedName>
</protein>
<dbReference type="EMBL" id="UGGP01000001">
    <property type="protein sequence ID" value="STO07155.1"/>
    <property type="molecule type" value="Genomic_DNA"/>
</dbReference>